<dbReference type="OrthoDB" id="1488789at2"/>
<dbReference type="PROSITE" id="PS50093">
    <property type="entry name" value="PKD"/>
    <property type="match status" value="1"/>
</dbReference>
<reference evidence="3" key="1">
    <citation type="submission" date="2018-08" db="EMBL/GenBank/DDBJ databases">
        <authorList>
            <person name="Liu Z.-W."/>
            <person name="Du Z.-J."/>
        </authorList>
    </citation>
    <scope>NUCLEOTIDE SEQUENCE [LARGE SCALE GENOMIC DNA]</scope>
    <source>
        <strain evidence="3">H4X</strain>
    </source>
</reference>
<organism evidence="2 3">
    <name type="scientific">Pontibacter diazotrophicus</name>
    <dbReference type="NCBI Taxonomy" id="1400979"/>
    <lineage>
        <taxon>Bacteria</taxon>
        <taxon>Pseudomonadati</taxon>
        <taxon>Bacteroidota</taxon>
        <taxon>Cytophagia</taxon>
        <taxon>Cytophagales</taxon>
        <taxon>Hymenobacteraceae</taxon>
        <taxon>Pontibacter</taxon>
    </lineage>
</organism>
<accession>A0A3D8LH40</accession>
<dbReference type="InterPro" id="IPR000601">
    <property type="entry name" value="PKD_dom"/>
</dbReference>
<dbReference type="InterPro" id="IPR035986">
    <property type="entry name" value="PKD_dom_sf"/>
</dbReference>
<dbReference type="InterPro" id="IPR013783">
    <property type="entry name" value="Ig-like_fold"/>
</dbReference>
<feature type="domain" description="PKD" evidence="1">
    <location>
        <begin position="54"/>
        <end position="85"/>
    </location>
</feature>
<evidence type="ECO:0000313" key="2">
    <source>
        <dbReference type="EMBL" id="RDV16554.1"/>
    </source>
</evidence>
<dbReference type="EMBL" id="QRGR01000004">
    <property type="protein sequence ID" value="RDV16554.1"/>
    <property type="molecule type" value="Genomic_DNA"/>
</dbReference>
<name>A0A3D8LH40_9BACT</name>
<proteinExistence type="predicted"/>
<comment type="caution">
    <text evidence="2">The sequence shown here is derived from an EMBL/GenBank/DDBJ whole genome shotgun (WGS) entry which is preliminary data.</text>
</comment>
<dbReference type="Gene3D" id="2.60.40.10">
    <property type="entry name" value="Immunoglobulins"/>
    <property type="match status" value="1"/>
</dbReference>
<dbReference type="SUPFAM" id="SSF49299">
    <property type="entry name" value="PKD domain"/>
    <property type="match status" value="1"/>
</dbReference>
<sequence>MKRNFLLLLVLTQFLFSCKEETAIVVPAPEFTVYEYYAVHEPVLVKDVTKAEHYLWDFGNGITSTDKFPHTWVYTEPGIYTIRLTTYTQGQKSTTEKQLKIGQYYAYEAQLLSYYENYELEGGDMSGPSEGNPDVYLQISHYINDAEEVLYKSEVRPGVTKEDLPLSWSFYPIALGGSAVLPPYFSPFFRFYDSNADKADRLIAHNLVTGGSSHLQFDKEKNEGQYSQKRGGDDWGSHVVVKFKMKFP</sequence>
<dbReference type="PROSITE" id="PS51257">
    <property type="entry name" value="PROKAR_LIPOPROTEIN"/>
    <property type="match status" value="1"/>
</dbReference>
<evidence type="ECO:0000313" key="3">
    <source>
        <dbReference type="Proteomes" id="UP000256708"/>
    </source>
</evidence>
<dbReference type="Proteomes" id="UP000256708">
    <property type="component" value="Unassembled WGS sequence"/>
</dbReference>
<evidence type="ECO:0000259" key="1">
    <source>
        <dbReference type="PROSITE" id="PS50093"/>
    </source>
</evidence>
<dbReference type="RefSeq" id="WP_115564414.1">
    <property type="nucleotide sequence ID" value="NZ_QRGR01000004.1"/>
</dbReference>
<dbReference type="CDD" id="cd00146">
    <property type="entry name" value="PKD"/>
    <property type="match status" value="1"/>
</dbReference>
<gene>
    <name evidence="2" type="ORF">DXT99_05005</name>
</gene>
<dbReference type="AlphaFoldDB" id="A0A3D8LH40"/>
<protein>
    <recommendedName>
        <fullName evidence="1">PKD domain-containing protein</fullName>
    </recommendedName>
</protein>
<keyword evidence="3" id="KW-1185">Reference proteome</keyword>